<feature type="signal peptide" evidence="1">
    <location>
        <begin position="1"/>
        <end position="16"/>
    </location>
</feature>
<dbReference type="PANTHER" id="PTHR19328">
    <property type="entry name" value="HEDGEHOG-INTERACTING PROTEIN"/>
    <property type="match status" value="1"/>
</dbReference>
<dbReference type="AlphaFoldDB" id="A0A815RL58"/>
<name>A0A815RL58_ADIRI</name>
<comment type="caution">
    <text evidence="3">The sequence shown here is derived from an EMBL/GenBank/DDBJ whole genome shotgun (WGS) entry which is preliminary data.</text>
</comment>
<dbReference type="OrthoDB" id="9972746at2759"/>
<feature type="domain" description="Pyrroloquinoline quinone-dependent pyranose dehydrogenase beta-propeller" evidence="2">
    <location>
        <begin position="112"/>
        <end position="226"/>
    </location>
</feature>
<evidence type="ECO:0000313" key="3">
    <source>
        <dbReference type="EMBL" id="CAF1478256.1"/>
    </source>
</evidence>
<proteinExistence type="predicted"/>
<dbReference type="Gene3D" id="2.120.10.30">
    <property type="entry name" value="TolB, C-terminal domain"/>
    <property type="match status" value="1"/>
</dbReference>
<keyword evidence="1" id="KW-0732">Signal</keyword>
<feature type="chain" id="PRO_5032519220" description="Pyrroloquinoline quinone-dependent pyranose dehydrogenase beta-propeller domain-containing protein" evidence="1">
    <location>
        <begin position="17"/>
        <end position="391"/>
    </location>
</feature>
<dbReference type="EMBL" id="CAJNOJ010000534">
    <property type="protein sequence ID" value="CAF1478256.1"/>
    <property type="molecule type" value="Genomic_DNA"/>
</dbReference>
<dbReference type="PANTHER" id="PTHR19328:SF55">
    <property type="entry name" value="BLR6566 PROTEIN"/>
    <property type="match status" value="1"/>
</dbReference>
<dbReference type="SUPFAM" id="SSF50952">
    <property type="entry name" value="Soluble quinoprotein glucose dehydrogenase"/>
    <property type="match status" value="1"/>
</dbReference>
<accession>A0A815RL58</accession>
<evidence type="ECO:0000313" key="4">
    <source>
        <dbReference type="Proteomes" id="UP000663852"/>
    </source>
</evidence>
<gene>
    <name evidence="3" type="ORF">EDS130_LOCUS41261</name>
</gene>
<sequence>MLILVVLLALVCATTGQVVPVKPFTPVPIRITVNDLPPPYNTSSASKPAIVVPVPSDATLFVPGGNYRVSVYLDGLQSPRQMIYTPTGEILVTESSDISNGIVRAFGMAFYKNWFYVATAGNLRRYTYTPGDKRLHGTGTVLMTYPGSGHWTRSLVLSPSGDHLYVSVGSGSNVNIEYPPRASVQVAEPNGSNPETFSHGLRNPVGMDFHPITGDFYVAVQERDELGDDLVPDYFTRIAKDEFYGWPFAYLSSKNVDPRRRFANGSSERPDLVAITRTPDVLFQAHSAVLDMRFYRGQQFPSHYRNGAFAALHGSWNRQAGTGYNVVFVPFGSDNRPLGYYEDFLYGFLVDPSGPRTFGRPVGILEMKDGSLLFSDDGNGRLYRVEYTGSK</sequence>
<protein>
    <recommendedName>
        <fullName evidence="2">Pyrroloquinoline quinone-dependent pyranose dehydrogenase beta-propeller domain-containing protein</fullName>
    </recommendedName>
</protein>
<dbReference type="InterPro" id="IPR011042">
    <property type="entry name" value="6-blade_b-propeller_TolB-like"/>
</dbReference>
<dbReference type="Proteomes" id="UP000663852">
    <property type="component" value="Unassembled WGS sequence"/>
</dbReference>
<evidence type="ECO:0000256" key="1">
    <source>
        <dbReference type="SAM" id="SignalP"/>
    </source>
</evidence>
<reference evidence="3" key="1">
    <citation type="submission" date="2021-02" db="EMBL/GenBank/DDBJ databases">
        <authorList>
            <person name="Nowell W R."/>
        </authorList>
    </citation>
    <scope>NUCLEOTIDE SEQUENCE</scope>
</reference>
<dbReference type="InterPro" id="IPR011041">
    <property type="entry name" value="Quinoprot_gluc/sorb_DH_b-prop"/>
</dbReference>
<organism evidence="3 4">
    <name type="scientific">Adineta ricciae</name>
    <name type="common">Rotifer</name>
    <dbReference type="NCBI Taxonomy" id="249248"/>
    <lineage>
        <taxon>Eukaryota</taxon>
        <taxon>Metazoa</taxon>
        <taxon>Spiralia</taxon>
        <taxon>Gnathifera</taxon>
        <taxon>Rotifera</taxon>
        <taxon>Eurotatoria</taxon>
        <taxon>Bdelloidea</taxon>
        <taxon>Adinetida</taxon>
        <taxon>Adinetidae</taxon>
        <taxon>Adineta</taxon>
    </lineage>
</organism>
<dbReference type="Pfam" id="PF22807">
    <property type="entry name" value="TrAA12"/>
    <property type="match status" value="2"/>
</dbReference>
<evidence type="ECO:0000259" key="2">
    <source>
        <dbReference type="Pfam" id="PF22807"/>
    </source>
</evidence>
<dbReference type="InterPro" id="IPR054539">
    <property type="entry name" value="Beta-prop_PDH"/>
</dbReference>
<feature type="domain" description="Pyrroloquinoline quinone-dependent pyranose dehydrogenase beta-propeller" evidence="2">
    <location>
        <begin position="276"/>
        <end position="386"/>
    </location>
</feature>